<protein>
    <submittedName>
        <fullName evidence="1">Uncharacterized protein</fullName>
    </submittedName>
</protein>
<keyword evidence="2" id="KW-1185">Reference proteome</keyword>
<comment type="caution">
    <text evidence="1">The sequence shown here is derived from an EMBL/GenBank/DDBJ whole genome shotgun (WGS) entry which is preliminary data.</text>
</comment>
<reference evidence="1" key="1">
    <citation type="submission" date="2023-11" db="EMBL/GenBank/DDBJ databases">
        <authorList>
            <person name="Poullet M."/>
        </authorList>
    </citation>
    <scope>NUCLEOTIDE SEQUENCE</scope>
    <source>
        <strain evidence="1">E1834</strain>
    </source>
</reference>
<dbReference type="EMBL" id="CAVMJV010000013">
    <property type="protein sequence ID" value="CAK5048530.1"/>
    <property type="molecule type" value="Genomic_DNA"/>
</dbReference>
<proteinExistence type="predicted"/>
<evidence type="ECO:0000313" key="1">
    <source>
        <dbReference type="EMBL" id="CAK5048530.1"/>
    </source>
</evidence>
<dbReference type="Proteomes" id="UP001497535">
    <property type="component" value="Unassembled WGS sequence"/>
</dbReference>
<organism evidence="1 2">
    <name type="scientific">Meloidogyne enterolobii</name>
    <name type="common">Root-knot nematode worm</name>
    <name type="synonym">Meloidogyne mayaguensis</name>
    <dbReference type="NCBI Taxonomy" id="390850"/>
    <lineage>
        <taxon>Eukaryota</taxon>
        <taxon>Metazoa</taxon>
        <taxon>Ecdysozoa</taxon>
        <taxon>Nematoda</taxon>
        <taxon>Chromadorea</taxon>
        <taxon>Rhabditida</taxon>
        <taxon>Tylenchina</taxon>
        <taxon>Tylenchomorpha</taxon>
        <taxon>Tylenchoidea</taxon>
        <taxon>Meloidogynidae</taxon>
        <taxon>Meloidogyninae</taxon>
        <taxon>Meloidogyne</taxon>
    </lineage>
</organism>
<sequence>MSVGQTCIIGVSDGDVCINAAELVCFGRTIRGCVVGGYKTRDAMPMLVEKYLKGELPLEKFIDWRFPLIQINEGIEHLKNSRGIRSVITLAGDNK</sequence>
<name>A0ACB0YIP7_MELEN</name>
<accession>A0ACB0YIP7</accession>
<evidence type="ECO:0000313" key="2">
    <source>
        <dbReference type="Proteomes" id="UP001497535"/>
    </source>
</evidence>
<gene>
    <name evidence="1" type="ORF">MENTE1834_LOCUS12756</name>
</gene>